<evidence type="ECO:0000313" key="2">
    <source>
        <dbReference type="EMBL" id="KAK5973778.1"/>
    </source>
</evidence>
<dbReference type="Proteomes" id="UP001331761">
    <property type="component" value="Unassembled WGS sequence"/>
</dbReference>
<protein>
    <submittedName>
        <fullName evidence="2">Uncharacterized protein</fullName>
    </submittedName>
</protein>
<evidence type="ECO:0000256" key="1">
    <source>
        <dbReference type="SAM" id="SignalP"/>
    </source>
</evidence>
<keyword evidence="3" id="KW-1185">Reference proteome</keyword>
<organism evidence="2 3">
    <name type="scientific">Trichostrongylus colubriformis</name>
    <name type="common">Black scour worm</name>
    <dbReference type="NCBI Taxonomy" id="6319"/>
    <lineage>
        <taxon>Eukaryota</taxon>
        <taxon>Metazoa</taxon>
        <taxon>Ecdysozoa</taxon>
        <taxon>Nematoda</taxon>
        <taxon>Chromadorea</taxon>
        <taxon>Rhabditida</taxon>
        <taxon>Rhabditina</taxon>
        <taxon>Rhabditomorpha</taxon>
        <taxon>Strongyloidea</taxon>
        <taxon>Trichostrongylidae</taxon>
        <taxon>Trichostrongylus</taxon>
    </lineage>
</organism>
<sequence>MLFYILCALFLVNVLFANTTALNNTATPAPCKDNERMTEICETAGWTVYELKGRTCYIPPTVIWTRAEIFGRQA</sequence>
<feature type="signal peptide" evidence="1">
    <location>
        <begin position="1"/>
        <end position="21"/>
    </location>
</feature>
<gene>
    <name evidence="2" type="ORF">GCK32_001034</name>
</gene>
<accession>A0AAN8FZX2</accession>
<comment type="caution">
    <text evidence="2">The sequence shown here is derived from an EMBL/GenBank/DDBJ whole genome shotgun (WGS) entry which is preliminary data.</text>
</comment>
<name>A0AAN8FZX2_TRICO</name>
<evidence type="ECO:0000313" key="3">
    <source>
        <dbReference type="Proteomes" id="UP001331761"/>
    </source>
</evidence>
<keyword evidence="1" id="KW-0732">Signal</keyword>
<dbReference type="EMBL" id="WIXE01015061">
    <property type="protein sequence ID" value="KAK5973778.1"/>
    <property type="molecule type" value="Genomic_DNA"/>
</dbReference>
<reference evidence="2 3" key="1">
    <citation type="submission" date="2019-10" db="EMBL/GenBank/DDBJ databases">
        <title>Assembly and Annotation for the nematode Trichostrongylus colubriformis.</title>
        <authorList>
            <person name="Martin J."/>
        </authorList>
    </citation>
    <scope>NUCLEOTIDE SEQUENCE [LARGE SCALE GENOMIC DNA]</scope>
    <source>
        <strain evidence="2">G859</strain>
        <tissue evidence="2">Whole worm</tissue>
    </source>
</reference>
<feature type="chain" id="PRO_5043047852" evidence="1">
    <location>
        <begin position="22"/>
        <end position="74"/>
    </location>
</feature>
<dbReference type="AlphaFoldDB" id="A0AAN8FZX2"/>
<proteinExistence type="predicted"/>